<evidence type="ECO:0000313" key="3">
    <source>
        <dbReference type="Proteomes" id="UP000611640"/>
    </source>
</evidence>
<organism evidence="2 3">
    <name type="scientific">Actinocatenispora thailandica</name>
    <dbReference type="NCBI Taxonomy" id="227318"/>
    <lineage>
        <taxon>Bacteria</taxon>
        <taxon>Bacillati</taxon>
        <taxon>Actinomycetota</taxon>
        <taxon>Actinomycetes</taxon>
        <taxon>Micromonosporales</taxon>
        <taxon>Micromonosporaceae</taxon>
        <taxon>Actinocatenispora</taxon>
    </lineage>
</organism>
<dbReference type="KEGG" id="atl:Athai_10890"/>
<accession>A0A7R7DLB4</accession>
<evidence type="ECO:0000313" key="2">
    <source>
        <dbReference type="EMBL" id="BCJ33586.1"/>
    </source>
</evidence>
<dbReference type="EMBL" id="AP023355">
    <property type="protein sequence ID" value="BCJ33586.1"/>
    <property type="molecule type" value="Genomic_DNA"/>
</dbReference>
<feature type="region of interest" description="Disordered" evidence="1">
    <location>
        <begin position="1"/>
        <end position="60"/>
    </location>
</feature>
<name>A0A7R7DLB4_9ACTN</name>
<feature type="compositionally biased region" description="Low complexity" evidence="1">
    <location>
        <begin position="1"/>
        <end position="25"/>
    </location>
</feature>
<feature type="compositionally biased region" description="Polar residues" evidence="1">
    <location>
        <begin position="27"/>
        <end position="42"/>
    </location>
</feature>
<evidence type="ECO:0000256" key="1">
    <source>
        <dbReference type="SAM" id="MobiDB-lite"/>
    </source>
</evidence>
<dbReference type="AlphaFoldDB" id="A0A7R7DLB4"/>
<reference evidence="2 3" key="1">
    <citation type="submission" date="2020-08" db="EMBL/GenBank/DDBJ databases">
        <title>Whole genome shotgun sequence of Actinocatenispora thailandica NBRC 105041.</title>
        <authorList>
            <person name="Komaki H."/>
            <person name="Tamura T."/>
        </authorList>
    </citation>
    <scope>NUCLEOTIDE SEQUENCE [LARGE SCALE GENOMIC DNA]</scope>
    <source>
        <strain evidence="2 3">NBRC 105041</strain>
    </source>
</reference>
<keyword evidence="3" id="KW-1185">Reference proteome</keyword>
<dbReference type="Proteomes" id="UP000611640">
    <property type="component" value="Chromosome"/>
</dbReference>
<sequence>MSTHGATAPAAATTARPGTPVTAPRQTMPTGGSTGSAGTQPSGGAARDGAGTGAGQWPVVDDPRRWRRFVLQVIEAHHRVTVPGIGADQCSCGRPFMLCPIGPLAHQLLG</sequence>
<gene>
    <name evidence="2" type="ORF">Athai_10890</name>
</gene>
<protein>
    <submittedName>
        <fullName evidence="2">Uncharacterized protein</fullName>
    </submittedName>
</protein>
<proteinExistence type="predicted"/>